<dbReference type="GO" id="GO:0005576">
    <property type="term" value="C:extracellular region"/>
    <property type="evidence" value="ECO:0007669"/>
    <property type="project" value="UniProtKB-SubCell"/>
</dbReference>
<keyword evidence="3" id="KW-0964">Secreted</keyword>
<dbReference type="PANTHER" id="PTHR10009">
    <property type="entry name" value="PROTEIN YELLOW-RELATED"/>
    <property type="match status" value="1"/>
</dbReference>
<feature type="chain" id="PRO_5035425976" evidence="5">
    <location>
        <begin position="20"/>
        <end position="376"/>
    </location>
</feature>
<evidence type="ECO:0000256" key="3">
    <source>
        <dbReference type="ARBA" id="ARBA00022525"/>
    </source>
</evidence>
<evidence type="ECO:0000313" key="7">
    <source>
        <dbReference type="Proteomes" id="UP000801492"/>
    </source>
</evidence>
<dbReference type="Proteomes" id="UP000801492">
    <property type="component" value="Unassembled WGS sequence"/>
</dbReference>
<dbReference type="Gene3D" id="2.120.10.30">
    <property type="entry name" value="TolB, C-terminal domain"/>
    <property type="match status" value="1"/>
</dbReference>
<organism evidence="6 7">
    <name type="scientific">Ignelater luminosus</name>
    <name type="common">Cucubano</name>
    <name type="synonym">Pyrophorus luminosus</name>
    <dbReference type="NCBI Taxonomy" id="2038154"/>
    <lineage>
        <taxon>Eukaryota</taxon>
        <taxon>Metazoa</taxon>
        <taxon>Ecdysozoa</taxon>
        <taxon>Arthropoda</taxon>
        <taxon>Hexapoda</taxon>
        <taxon>Insecta</taxon>
        <taxon>Pterygota</taxon>
        <taxon>Neoptera</taxon>
        <taxon>Endopterygota</taxon>
        <taxon>Coleoptera</taxon>
        <taxon>Polyphaga</taxon>
        <taxon>Elateriformia</taxon>
        <taxon>Elateroidea</taxon>
        <taxon>Elateridae</taxon>
        <taxon>Agrypninae</taxon>
        <taxon>Pyrophorini</taxon>
        <taxon>Ignelater</taxon>
    </lineage>
</organism>
<accession>A0A8K0CVG2</accession>
<evidence type="ECO:0000256" key="2">
    <source>
        <dbReference type="ARBA" id="ARBA00009127"/>
    </source>
</evidence>
<evidence type="ECO:0000256" key="1">
    <source>
        <dbReference type="ARBA" id="ARBA00004613"/>
    </source>
</evidence>
<sequence>MTPFQIFFLVFGCITSAYAVCDREIVKELSYKLSGSNIAFPCESTKNIYLSTGRYIQRNVIATRMQIYKDKVIVALPRYKPGVPITLGVFSLKNKECRATLLPFPCWSLQEEGNCEALQSVVDLVLDPNEILWVLDVGIVNTLVQPVRRCGPKLVGVNVKTGHVVKVIDLSQFVAGNSRLQYLQVEYDCDGRAFAYISDAGIGAIIVYDIFGNKGFRVVLPKAVFSGCSCKDILYIALIRNSNGNLLYFTYLSSPRLFYIKTAFLQKGQASGAVVDVGPKPAGKKLIPLGTDNGAALLFRYKGEFDIFIWNTVSCFKPDNFLLVQKGDDCRLATQVVPGYKRLMWVIESNFQHYISDTVGCLGASIVVHPLIKTCD</sequence>
<evidence type="ECO:0000313" key="6">
    <source>
        <dbReference type="EMBL" id="KAF2894443.1"/>
    </source>
</evidence>
<dbReference type="AlphaFoldDB" id="A0A8K0CVG2"/>
<dbReference type="EMBL" id="VTPC01006979">
    <property type="protein sequence ID" value="KAF2894443.1"/>
    <property type="molecule type" value="Genomic_DNA"/>
</dbReference>
<dbReference type="OrthoDB" id="6583604at2759"/>
<comment type="caution">
    <text evidence="6">The sequence shown here is derived from an EMBL/GenBank/DDBJ whole genome shotgun (WGS) entry which is preliminary data.</text>
</comment>
<dbReference type="InterPro" id="IPR017996">
    <property type="entry name" value="MRJP/yellow-related"/>
</dbReference>
<reference evidence="6" key="1">
    <citation type="submission" date="2019-08" db="EMBL/GenBank/DDBJ databases">
        <title>The genome of the North American firefly Photinus pyralis.</title>
        <authorList>
            <consortium name="Photinus pyralis genome working group"/>
            <person name="Fallon T.R."/>
            <person name="Sander Lower S.E."/>
            <person name="Weng J.-K."/>
        </authorList>
    </citation>
    <scope>NUCLEOTIDE SEQUENCE</scope>
    <source>
        <strain evidence="6">TRF0915ILg1</strain>
        <tissue evidence="6">Whole body</tissue>
    </source>
</reference>
<gene>
    <name evidence="6" type="ORF">ILUMI_11732</name>
</gene>
<dbReference type="SUPFAM" id="SSF101898">
    <property type="entry name" value="NHL repeat"/>
    <property type="match status" value="1"/>
</dbReference>
<keyword evidence="4 5" id="KW-0732">Signal</keyword>
<proteinExistence type="inferred from homology"/>
<protein>
    <submittedName>
        <fullName evidence="6">Uncharacterized protein</fullName>
    </submittedName>
</protein>
<dbReference type="Pfam" id="PF03022">
    <property type="entry name" value="MRJP"/>
    <property type="match status" value="1"/>
</dbReference>
<keyword evidence="7" id="KW-1185">Reference proteome</keyword>
<name>A0A8K0CVG2_IGNLU</name>
<feature type="signal peptide" evidence="5">
    <location>
        <begin position="1"/>
        <end position="19"/>
    </location>
</feature>
<comment type="subcellular location">
    <subcellularLocation>
        <location evidence="1">Secreted</location>
    </subcellularLocation>
</comment>
<dbReference type="InterPro" id="IPR011042">
    <property type="entry name" value="6-blade_b-propeller_TolB-like"/>
</dbReference>
<comment type="similarity">
    <text evidence="2">Belongs to the major royal jelly protein family.</text>
</comment>
<evidence type="ECO:0000256" key="5">
    <source>
        <dbReference type="SAM" id="SignalP"/>
    </source>
</evidence>
<evidence type="ECO:0000256" key="4">
    <source>
        <dbReference type="ARBA" id="ARBA00022729"/>
    </source>
</evidence>
<dbReference type="PANTHER" id="PTHR10009:SF6">
    <property type="entry name" value="FI16876P1"/>
    <property type="match status" value="1"/>
</dbReference>